<dbReference type="Pfam" id="PF05192">
    <property type="entry name" value="MutS_III"/>
    <property type="match status" value="1"/>
</dbReference>
<dbReference type="InterPro" id="IPR036678">
    <property type="entry name" value="MutS_con_dom_sf"/>
</dbReference>
<evidence type="ECO:0000256" key="7">
    <source>
        <dbReference type="ARBA" id="ARBA00023204"/>
    </source>
</evidence>
<dbReference type="SUPFAM" id="SSF55271">
    <property type="entry name" value="DNA repair protein MutS, domain I"/>
    <property type="match status" value="1"/>
</dbReference>
<dbReference type="HAMAP" id="MF_00096">
    <property type="entry name" value="MutS"/>
    <property type="match status" value="1"/>
</dbReference>
<evidence type="ECO:0000256" key="9">
    <source>
        <dbReference type="HAMAP-Rule" id="MF_00096"/>
    </source>
</evidence>
<keyword evidence="6 9" id="KW-0238">DNA-binding</keyword>
<evidence type="ECO:0000256" key="3">
    <source>
        <dbReference type="ARBA" id="ARBA00022741"/>
    </source>
</evidence>
<dbReference type="Gene3D" id="3.40.50.300">
    <property type="entry name" value="P-loop containing nucleotide triphosphate hydrolases"/>
    <property type="match status" value="1"/>
</dbReference>
<keyword evidence="7 9" id="KW-0234">DNA repair</keyword>
<keyword evidence="11" id="KW-0175">Coiled coil</keyword>
<evidence type="ECO:0000313" key="14">
    <source>
        <dbReference type="Proteomes" id="UP000016662"/>
    </source>
</evidence>
<dbReference type="InterPro" id="IPR045076">
    <property type="entry name" value="MutS"/>
</dbReference>
<dbReference type="Pfam" id="PF05188">
    <property type="entry name" value="MutS_II"/>
    <property type="match status" value="1"/>
</dbReference>
<dbReference type="InterPro" id="IPR007860">
    <property type="entry name" value="DNA_mmatch_repair_MutS_con_dom"/>
</dbReference>
<feature type="domain" description="DNA mismatch repair proteins mutS family" evidence="12">
    <location>
        <begin position="708"/>
        <end position="724"/>
    </location>
</feature>
<dbReference type="STRING" id="411473.RUMCAL_00740"/>
<dbReference type="CDD" id="cd03284">
    <property type="entry name" value="ABC_MutS1"/>
    <property type="match status" value="1"/>
</dbReference>
<dbReference type="SMART" id="SM00533">
    <property type="entry name" value="MUTSd"/>
    <property type="match status" value="1"/>
</dbReference>
<dbReference type="InterPro" id="IPR007696">
    <property type="entry name" value="DNA_mismatch_repair_MutS_core"/>
</dbReference>
<dbReference type="EMBL" id="AWVF01000093">
    <property type="protein sequence ID" value="ERJ96813.1"/>
    <property type="molecule type" value="Genomic_DNA"/>
</dbReference>
<dbReference type="FunFam" id="3.40.1170.10:FF:000001">
    <property type="entry name" value="DNA mismatch repair protein MutS"/>
    <property type="match status" value="1"/>
</dbReference>
<dbReference type="InterPro" id="IPR007695">
    <property type="entry name" value="DNA_mismatch_repair_MutS-lik_N"/>
</dbReference>
<dbReference type="Pfam" id="PF01624">
    <property type="entry name" value="MutS_I"/>
    <property type="match status" value="1"/>
</dbReference>
<sequence length="874" mass="97603">MNLADVPREKLSPMMQQYAATKEKYSDCIVFFRLGDFYEMFFEDAILVSRELELTLTGKECGLEERAPMCGVPYHSVELYLKRLVDKGYKIAICEQMTDPALSKGLVERDVIRIVTPGTLIESSMLEDDSNNYICTLYYGNDGSCALCFADLSTGEMSLTVPQEASDLSVRIMDVLSRYMPAELVMNSQALSLKSVMDFIKVRLQCAVSLRDDICFDPVQNRELVCQQFGVPSLDLLGMTEDGADVSAVCGMLDYIRETQKRNIARFVSIEVADSASAMGLDLNARRNLELTETIRNKERKGSLLWLLDDARTAMGKRLLKTWLEQPLVQPVKIMARLDAVDAFVKKSLVLMEVRDLLNNVYDLERLMTRVIYQKATPRDLKSLSMTAQQLPELKAQLRQLAGDSRLLATLEQQISPLERVCTLVENAIVDDPPITLKDGGVIRDGFHEELDRQRHIMNGGTQIIDEILQREKERTGIKGLKIGYNRVFGYYLEVTRSYYDLIPSDYIRKQTLANSERFITEELKNVENEILGAKDRVLRLEEGIFSEVRDCLAAMLKKVQETAAAVAQVDVLASFANVAIENDYTKPEIAVDGSIQITGGRHPVVERMLTEEMFVPNDTYLDTKAQRMLMITGPNMAGKSTYMRQVALITLMAQIGSFVPAEYAKISVVDKIFTRIGASDDLTAGQSTFMVEMKEVSDILNYATKNSLVILDEVGRGTSTLDGVSIARAVAEYISSRKIGCKTLFATHYHELLDLEQEIDGVKNYSVAVKKHGDTIRFLRKIVPGGVDDSYGIAVAKLAGLPDQVVKRAKELLAEMEAQTAVSAPKQTAQTGQISFAAMQQERAIATLQKTHLAELSDAECRELLADLTSMLS</sequence>
<accession>U2MBY4</accession>
<proteinExistence type="inferred from homology"/>
<evidence type="ECO:0000256" key="10">
    <source>
        <dbReference type="RuleBase" id="RU003756"/>
    </source>
</evidence>
<dbReference type="GO" id="GO:0003684">
    <property type="term" value="F:damaged DNA binding"/>
    <property type="evidence" value="ECO:0007669"/>
    <property type="project" value="UniProtKB-UniRule"/>
</dbReference>
<evidence type="ECO:0000256" key="8">
    <source>
        <dbReference type="ARBA" id="ARBA00024647"/>
    </source>
</evidence>
<dbReference type="SUPFAM" id="SSF53150">
    <property type="entry name" value="DNA repair protein MutS, domain II"/>
    <property type="match status" value="1"/>
</dbReference>
<dbReference type="SUPFAM" id="SSF52540">
    <property type="entry name" value="P-loop containing nucleoside triphosphate hydrolases"/>
    <property type="match status" value="1"/>
</dbReference>
<keyword evidence="5 9" id="KW-0067">ATP-binding</keyword>
<dbReference type="PANTHER" id="PTHR11361">
    <property type="entry name" value="DNA MISMATCH REPAIR PROTEIN MUTS FAMILY MEMBER"/>
    <property type="match status" value="1"/>
</dbReference>
<evidence type="ECO:0000259" key="12">
    <source>
        <dbReference type="PROSITE" id="PS00486"/>
    </source>
</evidence>
<evidence type="ECO:0000256" key="11">
    <source>
        <dbReference type="SAM" id="Coils"/>
    </source>
</evidence>
<dbReference type="GO" id="GO:0006298">
    <property type="term" value="P:mismatch repair"/>
    <property type="evidence" value="ECO:0007669"/>
    <property type="project" value="UniProtKB-UniRule"/>
</dbReference>
<dbReference type="InterPro" id="IPR007861">
    <property type="entry name" value="DNA_mismatch_repair_MutS_clamp"/>
</dbReference>
<evidence type="ECO:0000256" key="6">
    <source>
        <dbReference type="ARBA" id="ARBA00023125"/>
    </source>
</evidence>
<dbReference type="InterPro" id="IPR036187">
    <property type="entry name" value="DNA_mismatch_repair_MutS_sf"/>
</dbReference>
<comment type="caution">
    <text evidence="13">The sequence shown here is derived from an EMBL/GenBank/DDBJ whole genome shotgun (WGS) entry which is preliminary data.</text>
</comment>
<dbReference type="FunFam" id="3.40.50.300:FF:000870">
    <property type="entry name" value="MutS protein homolog 4"/>
    <property type="match status" value="1"/>
</dbReference>
<evidence type="ECO:0000256" key="1">
    <source>
        <dbReference type="ARBA" id="ARBA00006271"/>
    </source>
</evidence>
<dbReference type="InterPro" id="IPR016151">
    <property type="entry name" value="DNA_mismatch_repair_MutS_N"/>
</dbReference>
<dbReference type="eggNOG" id="COG0249">
    <property type="taxonomic scope" value="Bacteria"/>
</dbReference>
<dbReference type="InterPro" id="IPR027417">
    <property type="entry name" value="P-loop_NTPase"/>
</dbReference>
<keyword evidence="4 9" id="KW-0227">DNA damage</keyword>
<dbReference type="Proteomes" id="UP000016662">
    <property type="component" value="Unassembled WGS sequence"/>
</dbReference>
<keyword evidence="3 9" id="KW-0547">Nucleotide-binding</keyword>
<comment type="function">
    <text evidence="8 9">This protein is involved in the repair of mismatches in DNA. It is possible that it carries out the mismatch recognition step. This protein has a weak ATPase activity.</text>
</comment>
<organism evidence="13 14">
    <name type="scientific">Ruminococcus callidus ATCC 27760</name>
    <dbReference type="NCBI Taxonomy" id="411473"/>
    <lineage>
        <taxon>Bacteria</taxon>
        <taxon>Bacillati</taxon>
        <taxon>Bacillota</taxon>
        <taxon>Clostridia</taxon>
        <taxon>Eubacteriales</taxon>
        <taxon>Oscillospiraceae</taxon>
        <taxon>Ruminococcus</taxon>
    </lineage>
</organism>
<dbReference type="PIRSF" id="PIRSF037677">
    <property type="entry name" value="DNA_mis_repair_Msh6"/>
    <property type="match status" value="1"/>
</dbReference>
<evidence type="ECO:0000256" key="4">
    <source>
        <dbReference type="ARBA" id="ARBA00022763"/>
    </source>
</evidence>
<dbReference type="HOGENOM" id="CLU_002472_3_0_9"/>
<dbReference type="Pfam" id="PF05190">
    <property type="entry name" value="MutS_IV"/>
    <property type="match status" value="1"/>
</dbReference>
<dbReference type="FunFam" id="1.10.1420.10:FF:000001">
    <property type="entry name" value="DNA mismatch repair protein MutS"/>
    <property type="match status" value="1"/>
</dbReference>
<dbReference type="InterPro" id="IPR005748">
    <property type="entry name" value="DNA_mismatch_repair_MutS"/>
</dbReference>
<dbReference type="AlphaFoldDB" id="U2MBY4"/>
<evidence type="ECO:0000256" key="2">
    <source>
        <dbReference type="ARBA" id="ARBA00021982"/>
    </source>
</evidence>
<evidence type="ECO:0000256" key="5">
    <source>
        <dbReference type="ARBA" id="ARBA00022840"/>
    </source>
</evidence>
<evidence type="ECO:0000313" key="13">
    <source>
        <dbReference type="EMBL" id="ERJ96813.1"/>
    </source>
</evidence>
<reference evidence="13 14" key="1">
    <citation type="submission" date="2013-07" db="EMBL/GenBank/DDBJ databases">
        <authorList>
            <person name="Weinstock G."/>
            <person name="Sodergren E."/>
            <person name="Wylie T."/>
            <person name="Fulton L."/>
            <person name="Fulton R."/>
            <person name="Fronick C."/>
            <person name="O'Laughlin M."/>
            <person name="Godfrey J."/>
            <person name="Miner T."/>
            <person name="Herter B."/>
            <person name="Appelbaum E."/>
            <person name="Cordes M."/>
            <person name="Lek S."/>
            <person name="Wollam A."/>
            <person name="Pepin K.H."/>
            <person name="Palsikar V.B."/>
            <person name="Mitreva M."/>
            <person name="Wilson R.K."/>
        </authorList>
    </citation>
    <scope>NUCLEOTIDE SEQUENCE [LARGE SCALE GENOMIC DNA]</scope>
    <source>
        <strain evidence="13 14">ATCC 27760</strain>
    </source>
</reference>
<dbReference type="PANTHER" id="PTHR11361:SF34">
    <property type="entry name" value="DNA MISMATCH REPAIR PROTEIN MSH1, MITOCHONDRIAL"/>
    <property type="match status" value="1"/>
</dbReference>
<dbReference type="Gene3D" id="1.10.1420.10">
    <property type="match status" value="2"/>
</dbReference>
<dbReference type="InterPro" id="IPR000432">
    <property type="entry name" value="DNA_mismatch_repair_MutS_C"/>
</dbReference>
<dbReference type="InterPro" id="IPR017261">
    <property type="entry name" value="DNA_mismatch_repair_MutS/MSH"/>
</dbReference>
<feature type="binding site" evidence="9">
    <location>
        <begin position="634"/>
        <end position="641"/>
    </location>
    <ligand>
        <name>ATP</name>
        <dbReference type="ChEBI" id="CHEBI:30616"/>
    </ligand>
</feature>
<dbReference type="PROSITE" id="PS00486">
    <property type="entry name" value="DNA_MISMATCH_REPAIR_2"/>
    <property type="match status" value="1"/>
</dbReference>
<dbReference type="NCBIfam" id="NF003810">
    <property type="entry name" value="PRK05399.1"/>
    <property type="match status" value="1"/>
</dbReference>
<dbReference type="SUPFAM" id="SSF48334">
    <property type="entry name" value="DNA repair protein MutS, domain III"/>
    <property type="match status" value="1"/>
</dbReference>
<dbReference type="SMART" id="SM00534">
    <property type="entry name" value="MUTSac"/>
    <property type="match status" value="1"/>
</dbReference>
<dbReference type="Pfam" id="PF00488">
    <property type="entry name" value="MutS_V"/>
    <property type="match status" value="1"/>
</dbReference>
<protein>
    <recommendedName>
        <fullName evidence="2 9">DNA mismatch repair protein MutS</fullName>
    </recommendedName>
</protein>
<feature type="coiled-coil region" evidence="11">
    <location>
        <begin position="510"/>
        <end position="544"/>
    </location>
</feature>
<dbReference type="PATRIC" id="fig|411473.3.peg.591"/>
<gene>
    <name evidence="9" type="primary">mutS</name>
    <name evidence="13" type="ORF">RUMCAL_00740</name>
</gene>
<dbReference type="GeneID" id="93691776"/>
<dbReference type="Gene3D" id="3.40.1170.10">
    <property type="entry name" value="DNA repair protein MutS, domain I"/>
    <property type="match status" value="1"/>
</dbReference>
<dbReference type="Gene3D" id="3.30.420.110">
    <property type="entry name" value="MutS, connector domain"/>
    <property type="match status" value="1"/>
</dbReference>
<dbReference type="GO" id="GO:0005829">
    <property type="term" value="C:cytosol"/>
    <property type="evidence" value="ECO:0007669"/>
    <property type="project" value="TreeGrafter"/>
</dbReference>
<name>U2MBY4_9FIRM</name>
<keyword evidence="14" id="KW-1185">Reference proteome</keyword>
<dbReference type="GO" id="GO:0140664">
    <property type="term" value="F:ATP-dependent DNA damage sensor activity"/>
    <property type="evidence" value="ECO:0007669"/>
    <property type="project" value="InterPro"/>
</dbReference>
<dbReference type="NCBIfam" id="TIGR01070">
    <property type="entry name" value="mutS1"/>
    <property type="match status" value="1"/>
</dbReference>
<dbReference type="GO" id="GO:0030983">
    <property type="term" value="F:mismatched DNA binding"/>
    <property type="evidence" value="ECO:0007669"/>
    <property type="project" value="InterPro"/>
</dbReference>
<dbReference type="GO" id="GO:0005524">
    <property type="term" value="F:ATP binding"/>
    <property type="evidence" value="ECO:0007669"/>
    <property type="project" value="UniProtKB-UniRule"/>
</dbReference>
<comment type="similarity">
    <text evidence="1 9 10">Belongs to the DNA mismatch repair MutS family.</text>
</comment>
<dbReference type="RefSeq" id="WP_021682202.1">
    <property type="nucleotide sequence ID" value="NZ_KI260408.1"/>
</dbReference>
<dbReference type="OrthoDB" id="9802448at2"/>